<name>A0ABY4KEM7_9FLAO</name>
<sequence length="292" mass="34655">MKNRKPLFSLLLFFCALIVYSQTENYKILNKVNEELLYDVNIVFLKNLDTIKVFNNDKDGIFNISSIKDYDKICFSHVSFIKVCIEKQNLKNYNNVIYLWPKTVSLDEVVLNQKQKQRLNINPLPYHVNLSHNTKIANLIKPNKLDIKDSLSLTKIRRIKIKLIDLYGAKNLKYLPFRLKLFTTDDNYYLPDQLLYDFGILRNDYNKNNWFTLDVENLDISVPKKGVFIVFETLDDADYPQQFISTREGIISAVPSVSTKRKRNEKHKSFIYNSNKLEWILQKNFYFQMYLE</sequence>
<accession>A0ABY4KEM7</accession>
<keyword evidence="1" id="KW-0732">Signal</keyword>
<evidence type="ECO:0000313" key="2">
    <source>
        <dbReference type="EMBL" id="UPQ79246.1"/>
    </source>
</evidence>
<evidence type="ECO:0000313" key="3">
    <source>
        <dbReference type="Proteomes" id="UP000830583"/>
    </source>
</evidence>
<dbReference type="EMBL" id="CP096205">
    <property type="protein sequence ID" value="UPQ79246.1"/>
    <property type="molecule type" value="Genomic_DNA"/>
</dbReference>
<reference evidence="2" key="1">
    <citation type="submission" date="2022-04" db="EMBL/GenBank/DDBJ databases">
        <title>Consumption of N2O by Flavobacterium azooxidireducens sp. nov. isolated from Decomposing Leaf Litter of Phragmites australis (Cav.).</title>
        <authorList>
            <person name="Behrendt U."/>
            <person name="Spanner T."/>
            <person name="Augustin J."/>
            <person name="Horn M.A."/>
            <person name="Kolb S."/>
            <person name="Ulrich A."/>
        </authorList>
    </citation>
    <scope>NUCLEOTIDE SEQUENCE</scope>
    <source>
        <strain evidence="2">IGB 4-14</strain>
    </source>
</reference>
<dbReference type="RefSeq" id="WP_248434238.1">
    <property type="nucleotide sequence ID" value="NZ_CP096205.1"/>
</dbReference>
<keyword evidence="3" id="KW-1185">Reference proteome</keyword>
<protein>
    <recommendedName>
        <fullName evidence="4">Carboxypeptidase regulatory-like domain-containing protein</fullName>
    </recommendedName>
</protein>
<feature type="chain" id="PRO_5046250076" description="Carboxypeptidase regulatory-like domain-containing protein" evidence="1">
    <location>
        <begin position="22"/>
        <end position="292"/>
    </location>
</feature>
<organism evidence="2 3">
    <name type="scientific">Flavobacterium azooxidireducens</name>
    <dbReference type="NCBI Taxonomy" id="1871076"/>
    <lineage>
        <taxon>Bacteria</taxon>
        <taxon>Pseudomonadati</taxon>
        <taxon>Bacteroidota</taxon>
        <taxon>Flavobacteriia</taxon>
        <taxon>Flavobacteriales</taxon>
        <taxon>Flavobacteriaceae</taxon>
        <taxon>Flavobacterium</taxon>
    </lineage>
</organism>
<feature type="signal peptide" evidence="1">
    <location>
        <begin position="1"/>
        <end position="21"/>
    </location>
</feature>
<evidence type="ECO:0000256" key="1">
    <source>
        <dbReference type="SAM" id="SignalP"/>
    </source>
</evidence>
<evidence type="ECO:0008006" key="4">
    <source>
        <dbReference type="Google" id="ProtNLM"/>
    </source>
</evidence>
<proteinExistence type="predicted"/>
<dbReference type="Proteomes" id="UP000830583">
    <property type="component" value="Chromosome"/>
</dbReference>
<gene>
    <name evidence="2" type="ORF">M0M57_00035</name>
</gene>